<dbReference type="PANTHER" id="PTHR48104:SF30">
    <property type="entry name" value="METACASPASE-1"/>
    <property type="match status" value="1"/>
</dbReference>
<comment type="caution">
    <text evidence="3">The sequence shown here is derived from an EMBL/GenBank/DDBJ whole genome shotgun (WGS) entry which is preliminary data.</text>
</comment>
<dbReference type="GO" id="GO:0005737">
    <property type="term" value="C:cytoplasm"/>
    <property type="evidence" value="ECO:0007669"/>
    <property type="project" value="TreeGrafter"/>
</dbReference>
<feature type="region of interest" description="Disordered" evidence="1">
    <location>
        <begin position="582"/>
        <end position="602"/>
    </location>
</feature>
<feature type="domain" description="Peptidase C14 caspase" evidence="2">
    <location>
        <begin position="41"/>
        <end position="285"/>
    </location>
</feature>
<evidence type="ECO:0000313" key="4">
    <source>
        <dbReference type="Proteomes" id="UP000316095"/>
    </source>
</evidence>
<dbReference type="Gene3D" id="3.40.50.1460">
    <property type="match status" value="1"/>
</dbReference>
<dbReference type="Pfam" id="PF00656">
    <property type="entry name" value="Peptidase_C14"/>
    <property type="match status" value="1"/>
</dbReference>
<dbReference type="OrthoDB" id="1491023at2"/>
<dbReference type="PANTHER" id="PTHR48104">
    <property type="entry name" value="METACASPASE-4"/>
    <property type="match status" value="1"/>
</dbReference>
<name>A0A5C5XCK6_9PLAN</name>
<dbReference type="InterPro" id="IPR011600">
    <property type="entry name" value="Pept_C14_caspase"/>
</dbReference>
<dbReference type="EMBL" id="SJPG01000001">
    <property type="protein sequence ID" value="TWT60887.1"/>
    <property type="molecule type" value="Genomic_DNA"/>
</dbReference>
<feature type="compositionally biased region" description="Polar residues" evidence="1">
    <location>
        <begin position="585"/>
        <end position="602"/>
    </location>
</feature>
<dbReference type="Proteomes" id="UP000316095">
    <property type="component" value="Unassembled WGS sequence"/>
</dbReference>
<evidence type="ECO:0000259" key="2">
    <source>
        <dbReference type="Pfam" id="PF00656"/>
    </source>
</evidence>
<dbReference type="InterPro" id="IPR029030">
    <property type="entry name" value="Caspase-like_dom_sf"/>
</dbReference>
<protein>
    <submittedName>
        <fullName evidence="3">Caspase domain protein</fullName>
    </submittedName>
</protein>
<accession>A0A5C5XCK6</accession>
<organism evidence="3 4">
    <name type="scientific">Rubinisphaera italica</name>
    <dbReference type="NCBI Taxonomy" id="2527969"/>
    <lineage>
        <taxon>Bacteria</taxon>
        <taxon>Pseudomonadati</taxon>
        <taxon>Planctomycetota</taxon>
        <taxon>Planctomycetia</taxon>
        <taxon>Planctomycetales</taxon>
        <taxon>Planctomycetaceae</taxon>
        <taxon>Rubinisphaera</taxon>
    </lineage>
</organism>
<gene>
    <name evidence="3" type="ORF">Pan54_16180</name>
</gene>
<dbReference type="InterPro" id="IPR050452">
    <property type="entry name" value="Metacaspase"/>
</dbReference>
<evidence type="ECO:0000256" key="1">
    <source>
        <dbReference type="SAM" id="MobiDB-lite"/>
    </source>
</evidence>
<dbReference type="RefSeq" id="WP_146502943.1">
    <property type="nucleotide sequence ID" value="NZ_SJPG01000001.1"/>
</dbReference>
<dbReference type="AlphaFoldDB" id="A0A5C5XCK6"/>
<reference evidence="3 4" key="1">
    <citation type="submission" date="2019-02" db="EMBL/GenBank/DDBJ databases">
        <title>Deep-cultivation of Planctomycetes and their phenomic and genomic characterization uncovers novel biology.</title>
        <authorList>
            <person name="Wiegand S."/>
            <person name="Jogler M."/>
            <person name="Boedeker C."/>
            <person name="Pinto D."/>
            <person name="Vollmers J."/>
            <person name="Rivas-Marin E."/>
            <person name="Kohn T."/>
            <person name="Peeters S.H."/>
            <person name="Heuer A."/>
            <person name="Rast P."/>
            <person name="Oberbeckmann S."/>
            <person name="Bunk B."/>
            <person name="Jeske O."/>
            <person name="Meyerdierks A."/>
            <person name="Storesund J.E."/>
            <person name="Kallscheuer N."/>
            <person name="Luecker S."/>
            <person name="Lage O.M."/>
            <person name="Pohl T."/>
            <person name="Merkel B.J."/>
            <person name="Hornburger P."/>
            <person name="Mueller R.-W."/>
            <person name="Bruemmer F."/>
            <person name="Labrenz M."/>
            <person name="Spormann A.M."/>
            <person name="Op Den Camp H."/>
            <person name="Overmann J."/>
            <person name="Amann R."/>
            <person name="Jetten M.S.M."/>
            <person name="Mascher T."/>
            <person name="Medema M.H."/>
            <person name="Devos D.P."/>
            <person name="Kaster A.-K."/>
            <person name="Ovreas L."/>
            <person name="Rohde M."/>
            <person name="Galperin M.Y."/>
            <person name="Jogler C."/>
        </authorList>
    </citation>
    <scope>NUCLEOTIDE SEQUENCE [LARGE SCALE GENOMIC DNA]</scope>
    <source>
        <strain evidence="3 4">Pan54</strain>
    </source>
</reference>
<dbReference type="SUPFAM" id="SSF52129">
    <property type="entry name" value="Caspase-like"/>
    <property type="match status" value="1"/>
</dbReference>
<sequence>MRTNNRMMSYWSSVIFTGILFLVAVSSCFAQNDTENTNPPKFALLIGVGNYQSEEITDLDGCRNDVEALHDVLVTRFGFDSDRDIITLIDEQATALAIRQAMQTLVQKIKALPEDSPASQVIFHYSGHGSQVYDQLEGPLADEPEDGLDETLVPYDAVVQGSETDIRDDELNQFAQSICADNRTRLWIILDSCHSGTAARGTTKVRRLDRQLKPVPSSQHQTVQKSETTLPQNAVALYACLSHQQEPEYPDGGKTFGLLSRFLVQVLNEKQSVSKLSYEMLVDEIISRYRLDHKTMAAPTPRVEGNLRSIVCGADRETDIPQYWITLADGNRKDQVILRAGSLHGLSVGSLYLLYERPEQIFDQSAEPLSWLKVVEVAGTTARAEVLQRFDEEFDSFRLPASFEQGFAVEQYHHYGDYKTCLQLEFVETDSGNIVAVSAEDSRVPESLRELFNTSSESETNWLRPASQGESGDLILRIDGHYAALFPITGFNDENQSQPQYRTSIPSTLRGGWGDAGEPFDLRTPLKTLPQINQCLRRITRARNLIRISEENRSRQNNTPAVRLQLDRLAVEISDGQAEIVGRSPWNSTSDLSQPTSDDVDRTTSPLIVQEDDYYDWSIISEESGTSPYYITILQIDANMGIQTMLPWQRGDQAKLIYPGETLQIGGFQLVSETGEDARTVFGPRWTILLATREENYFSMLEQDSLPNLRSSGINPLSSHKVKNNSPSSLAEILLQETYFVTRGDRPLFQQKTKQYDTSWTVDIVQWIAMPQKKRISQE</sequence>
<evidence type="ECO:0000313" key="3">
    <source>
        <dbReference type="EMBL" id="TWT60887.1"/>
    </source>
</evidence>
<dbReference type="GO" id="GO:0004197">
    <property type="term" value="F:cysteine-type endopeptidase activity"/>
    <property type="evidence" value="ECO:0007669"/>
    <property type="project" value="InterPro"/>
</dbReference>
<dbReference type="GO" id="GO:0006508">
    <property type="term" value="P:proteolysis"/>
    <property type="evidence" value="ECO:0007669"/>
    <property type="project" value="InterPro"/>
</dbReference>
<dbReference type="PROSITE" id="PS51257">
    <property type="entry name" value="PROKAR_LIPOPROTEIN"/>
    <property type="match status" value="1"/>
</dbReference>
<keyword evidence="4" id="KW-1185">Reference proteome</keyword>
<proteinExistence type="predicted"/>